<keyword evidence="3" id="KW-0812">Transmembrane</keyword>
<accession>A0ABV8JBD8</accession>
<evidence type="ECO:0000256" key="5">
    <source>
        <dbReference type="ARBA" id="ARBA00023136"/>
    </source>
</evidence>
<evidence type="ECO:0000256" key="2">
    <source>
        <dbReference type="ARBA" id="ARBA00022679"/>
    </source>
</evidence>
<evidence type="ECO:0000256" key="1">
    <source>
        <dbReference type="ARBA" id="ARBA00004167"/>
    </source>
</evidence>
<dbReference type="PANTHER" id="PTHR12812">
    <property type="entry name" value="HEPARAN SULFATE 6-O-SULFOTRANSFERASE 3"/>
    <property type="match status" value="1"/>
</dbReference>
<comment type="subcellular location">
    <subcellularLocation>
        <location evidence="1">Membrane</location>
        <topology evidence="1">Single-pass membrane protein</topology>
    </subcellularLocation>
</comment>
<keyword evidence="4" id="KW-1133">Transmembrane helix</keyword>
<keyword evidence="6" id="KW-0325">Glycoprotein</keyword>
<proteinExistence type="predicted"/>
<evidence type="ECO:0000313" key="7">
    <source>
        <dbReference type="EMBL" id="MFC4076066.1"/>
    </source>
</evidence>
<protein>
    <submittedName>
        <fullName evidence="7">Sulfotransferase family 2 domain-containing protein</fullName>
    </submittedName>
</protein>
<dbReference type="InterPro" id="IPR027417">
    <property type="entry name" value="P-loop_NTPase"/>
</dbReference>
<evidence type="ECO:0000256" key="3">
    <source>
        <dbReference type="ARBA" id="ARBA00022692"/>
    </source>
</evidence>
<evidence type="ECO:0000256" key="4">
    <source>
        <dbReference type="ARBA" id="ARBA00022989"/>
    </source>
</evidence>
<dbReference type="EMBL" id="JBHSAP010000007">
    <property type="protein sequence ID" value="MFC4076066.1"/>
    <property type="molecule type" value="Genomic_DNA"/>
</dbReference>
<evidence type="ECO:0000313" key="8">
    <source>
        <dbReference type="Proteomes" id="UP001595843"/>
    </source>
</evidence>
<dbReference type="Proteomes" id="UP001595843">
    <property type="component" value="Unassembled WGS sequence"/>
</dbReference>
<dbReference type="SUPFAM" id="SSF52540">
    <property type="entry name" value="P-loop containing nucleoside triphosphate hydrolases"/>
    <property type="match status" value="1"/>
</dbReference>
<keyword evidence="8" id="KW-1185">Reference proteome</keyword>
<dbReference type="PANTHER" id="PTHR12812:SF0">
    <property type="entry name" value="HEPARAN-SULFATE 6-O-SULFOTRANSFERASE"/>
    <property type="match status" value="1"/>
</dbReference>
<dbReference type="Pfam" id="PF03567">
    <property type="entry name" value="Sulfotransfer_2"/>
    <property type="match status" value="1"/>
</dbReference>
<gene>
    <name evidence="7" type="ORF">ACFOUO_04510</name>
</gene>
<name>A0ABV8JBD8_9BACL</name>
<dbReference type="Gene3D" id="3.40.50.300">
    <property type="entry name" value="P-loop containing nucleotide triphosphate hydrolases"/>
    <property type="match status" value="1"/>
</dbReference>
<dbReference type="RefSeq" id="WP_380702575.1">
    <property type="nucleotide sequence ID" value="NZ_JBHSAP010000007.1"/>
</dbReference>
<dbReference type="InterPro" id="IPR010635">
    <property type="entry name" value="Heparan_SO4-6-sulfoTrfase"/>
</dbReference>
<organism evidence="7 8">
    <name type="scientific">Salinithrix halophila</name>
    <dbReference type="NCBI Taxonomy" id="1485204"/>
    <lineage>
        <taxon>Bacteria</taxon>
        <taxon>Bacillati</taxon>
        <taxon>Bacillota</taxon>
        <taxon>Bacilli</taxon>
        <taxon>Bacillales</taxon>
        <taxon>Thermoactinomycetaceae</taxon>
        <taxon>Salinithrix</taxon>
    </lineage>
</organism>
<dbReference type="InterPro" id="IPR005331">
    <property type="entry name" value="Sulfotransferase"/>
</dbReference>
<keyword evidence="5" id="KW-0472">Membrane</keyword>
<keyword evidence="2" id="KW-0808">Transferase</keyword>
<evidence type="ECO:0000256" key="6">
    <source>
        <dbReference type="ARBA" id="ARBA00023180"/>
    </source>
</evidence>
<reference evidence="8" key="1">
    <citation type="journal article" date="2019" name="Int. J. Syst. Evol. Microbiol.">
        <title>The Global Catalogue of Microorganisms (GCM) 10K type strain sequencing project: providing services to taxonomists for standard genome sequencing and annotation.</title>
        <authorList>
            <consortium name="The Broad Institute Genomics Platform"/>
            <consortium name="The Broad Institute Genome Sequencing Center for Infectious Disease"/>
            <person name="Wu L."/>
            <person name="Ma J."/>
        </authorList>
    </citation>
    <scope>NUCLEOTIDE SEQUENCE [LARGE SCALE GENOMIC DNA]</scope>
    <source>
        <strain evidence="8">IBRC-M 10813</strain>
    </source>
</reference>
<comment type="caution">
    <text evidence="7">The sequence shown here is derived from an EMBL/GenBank/DDBJ whole genome shotgun (WGS) entry which is preliminary data.</text>
</comment>
<sequence length="281" mass="32613">MLLSITLECRGKGGISIKDELIIFIHIPKTAGTTLRSILKKEYGPLMKPFYLDKEQPPDMKPLLACKKCIGGHIGYGIWMPYWNRSLLLENPCSRPVSYITMLRDPVERLISLYNFLKIIYLPIQEPASVIFNLTFEDFVESNHYQADTQTLYITGGSLDIDTAKHHLTRFRAVGITERFDESIFLMKRKFGWGDLHYQKLNITPNRPQKNQLTDSIIQRIQERNALDVELYRFAKSLLEREIKSLDSQSGEELRQFLNRPVVKSKKFIPSHRLTNRQPGL</sequence>